<accession>A0A7J0BG25</accession>
<reference evidence="2 3" key="1">
    <citation type="submission" date="2020-05" db="EMBL/GenBank/DDBJ databases">
        <title>Draft genome sequence of Desulfovibrio sp. strain HN2T.</title>
        <authorList>
            <person name="Ueno A."/>
            <person name="Tamazawa S."/>
            <person name="Tamamura S."/>
            <person name="Murakami T."/>
            <person name="Kiyama T."/>
            <person name="Inomata H."/>
            <person name="Amano Y."/>
            <person name="Miyakawa K."/>
            <person name="Tamaki H."/>
            <person name="Naganuma T."/>
            <person name="Kaneko K."/>
        </authorList>
    </citation>
    <scope>NUCLEOTIDE SEQUENCE [LARGE SCALE GENOMIC DNA]</scope>
    <source>
        <strain evidence="2 3">HN2</strain>
    </source>
</reference>
<dbReference type="PANTHER" id="PTHR41771:SF1">
    <property type="entry name" value="MEMBRANE PROTEIN"/>
    <property type="match status" value="1"/>
</dbReference>
<keyword evidence="1" id="KW-0812">Transmembrane</keyword>
<dbReference type="RefSeq" id="WP_174404341.1">
    <property type="nucleotide sequence ID" value="NZ_BLVO01000012.1"/>
</dbReference>
<dbReference type="AlphaFoldDB" id="A0A7J0BG25"/>
<feature type="transmembrane region" description="Helical" evidence="1">
    <location>
        <begin position="7"/>
        <end position="25"/>
    </location>
</feature>
<dbReference type="EMBL" id="BLVO01000012">
    <property type="protein sequence ID" value="GFM32650.1"/>
    <property type="molecule type" value="Genomic_DNA"/>
</dbReference>
<feature type="transmembrane region" description="Helical" evidence="1">
    <location>
        <begin position="202"/>
        <end position="221"/>
    </location>
</feature>
<proteinExistence type="predicted"/>
<keyword evidence="1" id="KW-0472">Membrane</keyword>
<comment type="caution">
    <text evidence="2">The sequence shown here is derived from an EMBL/GenBank/DDBJ whole genome shotgun (WGS) entry which is preliminary data.</text>
</comment>
<feature type="transmembrane region" description="Helical" evidence="1">
    <location>
        <begin position="125"/>
        <end position="141"/>
    </location>
</feature>
<keyword evidence="3" id="KW-1185">Reference proteome</keyword>
<dbReference type="Pfam" id="PF07907">
    <property type="entry name" value="YibE_F"/>
    <property type="match status" value="1"/>
</dbReference>
<feature type="transmembrane region" description="Helical" evidence="1">
    <location>
        <begin position="346"/>
        <end position="370"/>
    </location>
</feature>
<gene>
    <name evidence="2" type="ORF">DSM101010T_10150</name>
</gene>
<evidence type="ECO:0000256" key="1">
    <source>
        <dbReference type="SAM" id="Phobius"/>
    </source>
</evidence>
<dbReference type="PANTHER" id="PTHR41771">
    <property type="entry name" value="MEMBRANE PROTEIN-RELATED"/>
    <property type="match status" value="1"/>
</dbReference>
<name>A0A7J0BG25_9BACT</name>
<dbReference type="Proteomes" id="UP000503840">
    <property type="component" value="Unassembled WGS sequence"/>
</dbReference>
<feature type="transmembrane region" description="Helical" evidence="1">
    <location>
        <begin position="148"/>
        <end position="164"/>
    </location>
</feature>
<protein>
    <submittedName>
        <fullName evidence="2">Membrane protein</fullName>
    </submittedName>
</protein>
<keyword evidence="1" id="KW-1133">Transmembrane helix</keyword>
<dbReference type="InterPro" id="IPR012507">
    <property type="entry name" value="YibE_F"/>
</dbReference>
<feature type="transmembrane region" description="Helical" evidence="1">
    <location>
        <begin position="176"/>
        <end position="195"/>
    </location>
</feature>
<sequence>MPSLNRFIIELAVVAALIAALFVAAHTPLAGTGEEGVQEVTAIVLATDNSDIMHSAAGAVGPQRLEAMIDGGALKGTKTPALNHLNGQMDMDELFVPGDRILLAIRVADGTVSEARTINTFRQNWELALFAVFALALVAYARLTGLKALVSFMASLGVLWYFYIPNLLNGAAPLPLSLAVLVLLSLVIIITVAGFTRQGIAAFLGTVSGMAVTLLLTLLFGEGFRLSGMTTPFSTTLLVQGAYGLNFQHIFYSAVLLGASGAAMDIAMDVSASMHEIKVKRPDIGMKELVESGFNIGRMVIGTMSTTLLLAYSGGYLTMLMVFVSQETSIARILNMKLVAAEVFRVLIGSIGLLLVAPVTAIIAGALLTFDFSRLRTGMPYRIGSTDRITGATGITGVTNEQETVVAPAADK</sequence>
<feature type="transmembrane region" description="Helical" evidence="1">
    <location>
        <begin position="308"/>
        <end position="326"/>
    </location>
</feature>
<evidence type="ECO:0000313" key="2">
    <source>
        <dbReference type="EMBL" id="GFM32650.1"/>
    </source>
</evidence>
<organism evidence="2 3">
    <name type="scientific">Desulfovibrio subterraneus</name>
    <dbReference type="NCBI Taxonomy" id="2718620"/>
    <lineage>
        <taxon>Bacteria</taxon>
        <taxon>Pseudomonadati</taxon>
        <taxon>Thermodesulfobacteriota</taxon>
        <taxon>Desulfovibrionia</taxon>
        <taxon>Desulfovibrionales</taxon>
        <taxon>Desulfovibrionaceae</taxon>
        <taxon>Desulfovibrio</taxon>
    </lineage>
</organism>
<evidence type="ECO:0000313" key="3">
    <source>
        <dbReference type="Proteomes" id="UP000503840"/>
    </source>
</evidence>